<dbReference type="EMBL" id="JH994095">
    <property type="protein sequence ID" value="ELQ73979.1"/>
    <property type="molecule type" value="Genomic_DNA"/>
</dbReference>
<protein>
    <submittedName>
        <fullName evidence="2">Putative transporter</fullName>
    </submittedName>
</protein>
<dbReference type="OMA" id="CARVIFP"/>
<keyword evidence="1" id="KW-0812">Transmembrane</keyword>
<sequence>MIETTIYVSLIFVVFLIVVFIFILVSYVYIRHRNYSLLSKIETISDMCVFMADKSYLIIENYNNNLCDIFIITIYLKYDINDKQKSNDLDCYHTKHSCENVIQMTDNDSYLLIAAIDRKDTSIFMYNNVISKCAQFFFPNFLIFDVQKLMKFIFHSELNHHVVWLVEFKEQDTVVSVHSHDGQAVIHHDKMLKLKNFGNLVGKFFVFFINGFNLKYRQNKKKRHESIVNKQ</sequence>
<name>L7JRB5_TRAHO</name>
<accession>L7JRB5</accession>
<keyword evidence="1" id="KW-1133">Transmembrane helix</keyword>
<dbReference type="VEuPathDB" id="MicrosporidiaDB:THOM_3119"/>
<reference evidence="2 3" key="1">
    <citation type="journal article" date="2012" name="PLoS Pathog.">
        <title>The genome of the obligate intracellular parasite Trachipleistophora hominis: new insights into microsporidian genome dynamics and reductive evolution.</title>
        <authorList>
            <person name="Heinz E."/>
            <person name="Williams T.A."/>
            <person name="Nakjang S."/>
            <person name="Noel C.J."/>
            <person name="Swan D.C."/>
            <person name="Goldberg A.V."/>
            <person name="Harris S.R."/>
            <person name="Weinmaier T."/>
            <person name="Markert S."/>
            <person name="Becher D."/>
            <person name="Bernhardt J."/>
            <person name="Dagan T."/>
            <person name="Hacker C."/>
            <person name="Lucocq J.M."/>
            <person name="Schweder T."/>
            <person name="Rattei T."/>
            <person name="Hall N."/>
            <person name="Hirt R.P."/>
            <person name="Embley T.M."/>
        </authorList>
    </citation>
    <scope>NUCLEOTIDE SEQUENCE [LARGE SCALE GENOMIC DNA]</scope>
</reference>
<gene>
    <name evidence="2" type="ORF">THOM_3119</name>
</gene>
<feature type="transmembrane region" description="Helical" evidence="1">
    <location>
        <begin position="6"/>
        <end position="30"/>
    </location>
</feature>
<keyword evidence="3" id="KW-1185">Reference proteome</keyword>
<proteinExistence type="predicted"/>
<organism evidence="2 3">
    <name type="scientific">Trachipleistophora hominis</name>
    <name type="common">Microsporidian parasite</name>
    <dbReference type="NCBI Taxonomy" id="72359"/>
    <lineage>
        <taxon>Eukaryota</taxon>
        <taxon>Fungi</taxon>
        <taxon>Fungi incertae sedis</taxon>
        <taxon>Microsporidia</taxon>
        <taxon>Pleistophoridae</taxon>
        <taxon>Trachipleistophora</taxon>
    </lineage>
</organism>
<evidence type="ECO:0000256" key="1">
    <source>
        <dbReference type="SAM" id="Phobius"/>
    </source>
</evidence>
<dbReference type="AlphaFoldDB" id="L7JRB5"/>
<evidence type="ECO:0000313" key="2">
    <source>
        <dbReference type="EMBL" id="ELQ73979.1"/>
    </source>
</evidence>
<dbReference type="Proteomes" id="UP000011185">
    <property type="component" value="Unassembled WGS sequence"/>
</dbReference>
<evidence type="ECO:0000313" key="3">
    <source>
        <dbReference type="Proteomes" id="UP000011185"/>
    </source>
</evidence>
<dbReference type="HOGENOM" id="CLU_1246169_0_0_1"/>
<dbReference type="InParanoid" id="L7JRB5"/>
<keyword evidence="1" id="KW-0472">Membrane</keyword>
<dbReference type="OrthoDB" id="10428667at2759"/>